<feature type="coiled-coil region" evidence="1">
    <location>
        <begin position="20"/>
        <end position="54"/>
    </location>
</feature>
<reference evidence="3 4" key="1">
    <citation type="journal article" date="2014" name="Int. J. Syst. Evol. Microbiol.">
        <title>Sneathiella chungangensis sp. nov., isolated from a marine sand, and emended description of the genus Sneathiella.</title>
        <authorList>
            <person name="Siamphan C."/>
            <person name="Kim H."/>
            <person name="Lee J.S."/>
            <person name="Kim W."/>
        </authorList>
    </citation>
    <scope>NUCLEOTIDE SEQUENCE [LARGE SCALE GENOMIC DNA]</scope>
    <source>
        <strain evidence="3 4">KCTC 32476</strain>
    </source>
</reference>
<gene>
    <name evidence="3" type="ORF">GQF03_09510</name>
</gene>
<dbReference type="OrthoDB" id="7165680at2"/>
<evidence type="ECO:0000256" key="1">
    <source>
        <dbReference type="SAM" id="Coils"/>
    </source>
</evidence>
<evidence type="ECO:0000313" key="3">
    <source>
        <dbReference type="EMBL" id="MZR22569.1"/>
    </source>
</evidence>
<dbReference type="Proteomes" id="UP000445696">
    <property type="component" value="Unassembled WGS sequence"/>
</dbReference>
<keyword evidence="1" id="KW-0175">Coiled coil</keyword>
<accession>A0A845MFC9</accession>
<dbReference type="AlphaFoldDB" id="A0A845MFC9"/>
<evidence type="ECO:0000313" key="4">
    <source>
        <dbReference type="Proteomes" id="UP000445696"/>
    </source>
</evidence>
<comment type="caution">
    <text evidence="3">The sequence shown here is derived from an EMBL/GenBank/DDBJ whole genome shotgun (WGS) entry which is preliminary data.</text>
</comment>
<evidence type="ECO:0000256" key="2">
    <source>
        <dbReference type="SAM" id="MobiDB-lite"/>
    </source>
</evidence>
<proteinExistence type="predicted"/>
<sequence>MKLNLTVLSLVLFAAVSYGLYQLSYEVQELEKDLSSLNENIAENKETIRILKAEWTYQNRPDVLQALAGKYLPLLLIAPYQVASVGDVPYPPIDPKQFSVPVPQQKPRQNARPTAPSMPTGPVQLATFTRAGSLQ</sequence>
<evidence type="ECO:0008006" key="5">
    <source>
        <dbReference type="Google" id="ProtNLM"/>
    </source>
</evidence>
<keyword evidence="4" id="KW-1185">Reference proteome</keyword>
<name>A0A845MFC9_9PROT</name>
<organism evidence="3 4">
    <name type="scientific">Sneathiella chungangensis</name>
    <dbReference type="NCBI Taxonomy" id="1418234"/>
    <lineage>
        <taxon>Bacteria</taxon>
        <taxon>Pseudomonadati</taxon>
        <taxon>Pseudomonadota</taxon>
        <taxon>Alphaproteobacteria</taxon>
        <taxon>Sneathiellales</taxon>
        <taxon>Sneathiellaceae</taxon>
        <taxon>Sneathiella</taxon>
    </lineage>
</organism>
<dbReference type="RefSeq" id="WP_161339032.1">
    <property type="nucleotide sequence ID" value="NZ_JBHSDG010000004.1"/>
</dbReference>
<feature type="region of interest" description="Disordered" evidence="2">
    <location>
        <begin position="96"/>
        <end position="135"/>
    </location>
</feature>
<dbReference type="EMBL" id="WTVA01000004">
    <property type="protein sequence ID" value="MZR22569.1"/>
    <property type="molecule type" value="Genomic_DNA"/>
</dbReference>
<feature type="compositionally biased region" description="Polar residues" evidence="2">
    <location>
        <begin position="126"/>
        <end position="135"/>
    </location>
</feature>
<protein>
    <recommendedName>
        <fullName evidence="5">Cell division protein FtsL</fullName>
    </recommendedName>
</protein>